<keyword evidence="9" id="KW-0735">Signal-anchor</keyword>
<keyword evidence="7 9" id="KW-0472">Membrane</keyword>
<evidence type="ECO:0000256" key="7">
    <source>
        <dbReference type="ARBA" id="ARBA00023136"/>
    </source>
</evidence>
<dbReference type="GO" id="GO:0016051">
    <property type="term" value="P:carbohydrate biosynthetic process"/>
    <property type="evidence" value="ECO:0007669"/>
    <property type="project" value="InterPro"/>
</dbReference>
<keyword evidence="11" id="KW-1185">Reference proteome</keyword>
<dbReference type="InterPro" id="IPR005331">
    <property type="entry name" value="Sulfotransferase"/>
</dbReference>
<evidence type="ECO:0000256" key="1">
    <source>
        <dbReference type="ARBA" id="ARBA00004323"/>
    </source>
</evidence>
<comment type="caution">
    <text evidence="10">The sequence shown here is derived from an EMBL/GenBank/DDBJ whole genome shotgun (WGS) entry which is preliminary data.</text>
</comment>
<dbReference type="Gene3D" id="3.40.50.300">
    <property type="entry name" value="P-loop containing nucleotide triphosphate hydrolases"/>
    <property type="match status" value="1"/>
</dbReference>
<dbReference type="AlphaFoldDB" id="A0AAD9R057"/>
<comment type="similarity">
    <text evidence="2 9">Belongs to the sulfotransferase 2 family.</text>
</comment>
<keyword evidence="6 9" id="KW-0333">Golgi apparatus</keyword>
<evidence type="ECO:0000256" key="9">
    <source>
        <dbReference type="RuleBase" id="RU364020"/>
    </source>
</evidence>
<dbReference type="Pfam" id="PF03567">
    <property type="entry name" value="Sulfotransfer_2"/>
    <property type="match status" value="1"/>
</dbReference>
<proteinExistence type="inferred from homology"/>
<keyword evidence="5 9" id="KW-1133">Transmembrane helix</keyword>
<organism evidence="10 11">
    <name type="scientific">Acropora cervicornis</name>
    <name type="common">Staghorn coral</name>
    <dbReference type="NCBI Taxonomy" id="6130"/>
    <lineage>
        <taxon>Eukaryota</taxon>
        <taxon>Metazoa</taxon>
        <taxon>Cnidaria</taxon>
        <taxon>Anthozoa</taxon>
        <taxon>Hexacorallia</taxon>
        <taxon>Scleractinia</taxon>
        <taxon>Astrocoeniina</taxon>
        <taxon>Acroporidae</taxon>
        <taxon>Acropora</taxon>
    </lineage>
</organism>
<dbReference type="InterPro" id="IPR018011">
    <property type="entry name" value="Carb_sulfotrans_8-10"/>
</dbReference>
<feature type="transmembrane region" description="Helical" evidence="9">
    <location>
        <begin position="14"/>
        <end position="31"/>
    </location>
</feature>
<evidence type="ECO:0000256" key="5">
    <source>
        <dbReference type="ARBA" id="ARBA00022989"/>
    </source>
</evidence>
<evidence type="ECO:0000256" key="2">
    <source>
        <dbReference type="ARBA" id="ARBA00006339"/>
    </source>
</evidence>
<evidence type="ECO:0000256" key="8">
    <source>
        <dbReference type="ARBA" id="ARBA00023180"/>
    </source>
</evidence>
<dbReference type="PANTHER" id="PTHR12137">
    <property type="entry name" value="CARBOHYDRATE SULFOTRANSFERASE"/>
    <property type="match status" value="1"/>
</dbReference>
<evidence type="ECO:0000256" key="3">
    <source>
        <dbReference type="ARBA" id="ARBA00022679"/>
    </source>
</evidence>
<evidence type="ECO:0000256" key="6">
    <source>
        <dbReference type="ARBA" id="ARBA00023034"/>
    </source>
</evidence>
<keyword evidence="8 9" id="KW-0325">Glycoprotein</keyword>
<gene>
    <name evidence="10" type="ORF">P5673_004299</name>
</gene>
<dbReference type="Proteomes" id="UP001249851">
    <property type="component" value="Unassembled WGS sequence"/>
</dbReference>
<reference evidence="10" key="1">
    <citation type="journal article" date="2023" name="G3 (Bethesda)">
        <title>Whole genome assembly and annotation of the endangered Caribbean coral Acropora cervicornis.</title>
        <authorList>
            <person name="Selwyn J.D."/>
            <person name="Vollmer S.V."/>
        </authorList>
    </citation>
    <scope>NUCLEOTIDE SEQUENCE</scope>
    <source>
        <strain evidence="10">K2</strain>
    </source>
</reference>
<accession>A0AAD9R057</accession>
<keyword evidence="9" id="KW-0119">Carbohydrate metabolism</keyword>
<keyword evidence="4 9" id="KW-0812">Transmembrane</keyword>
<dbReference type="EMBL" id="JARQWQ010000007">
    <property type="protein sequence ID" value="KAK2570615.1"/>
    <property type="molecule type" value="Genomic_DNA"/>
</dbReference>
<dbReference type="PANTHER" id="PTHR12137:SF54">
    <property type="entry name" value="CARBOHYDRATE SULFOTRANSFERASE"/>
    <property type="match status" value="1"/>
</dbReference>
<dbReference type="InterPro" id="IPR027417">
    <property type="entry name" value="P-loop_NTPase"/>
</dbReference>
<dbReference type="EC" id="2.8.2.-" evidence="9"/>
<comment type="subcellular location">
    <subcellularLocation>
        <location evidence="1 9">Golgi apparatus membrane</location>
        <topology evidence="1 9">Single-pass type II membrane protein</topology>
    </subcellularLocation>
</comment>
<evidence type="ECO:0000256" key="4">
    <source>
        <dbReference type="ARBA" id="ARBA00022692"/>
    </source>
</evidence>
<reference evidence="10" key="2">
    <citation type="journal article" date="2023" name="Science">
        <title>Genomic signatures of disease resistance in endangered staghorn corals.</title>
        <authorList>
            <person name="Vollmer S.V."/>
            <person name="Selwyn J.D."/>
            <person name="Despard B.A."/>
            <person name="Roesel C.L."/>
        </authorList>
    </citation>
    <scope>NUCLEOTIDE SEQUENCE</scope>
    <source>
        <strain evidence="10">K2</strain>
    </source>
</reference>
<keyword evidence="3 9" id="KW-0808">Transferase</keyword>
<dbReference type="GO" id="GO:0000139">
    <property type="term" value="C:Golgi membrane"/>
    <property type="evidence" value="ECO:0007669"/>
    <property type="project" value="UniProtKB-SubCell"/>
</dbReference>
<evidence type="ECO:0000313" key="11">
    <source>
        <dbReference type="Proteomes" id="UP001249851"/>
    </source>
</evidence>
<protein>
    <recommendedName>
        <fullName evidence="9">Carbohydrate sulfotransferase</fullName>
        <ecNumber evidence="9">2.8.2.-</ecNumber>
    </recommendedName>
</protein>
<dbReference type="GO" id="GO:0008146">
    <property type="term" value="F:sulfotransferase activity"/>
    <property type="evidence" value="ECO:0007669"/>
    <property type="project" value="InterPro"/>
</dbReference>
<sequence length="327" mass="39078">MLWKRAYGKKLKTVFYFFVFLTVFMPFYFHYKDWTPTSKNTPVKNIDAEQRQVARKKIMKQYCAKHPSLSKPPKDLTRMHHIIVDDINKIIYCSIPKVSSTTWKRLLLDLRGEKRGVYIHRKSLFKRLYQYTEEEREKRLRTYFKFLFVREPLHRLLSAFKNKFIGDDQIVSEKARVEIIETYRPEDLNNATLKNQVSFAEFIKYFSYDRERDKHWLQYERLSFPCLVNYDFLGQFETLADDAALVLKLAGIDDRVTFPPVHGSTSSSEVLQYYSQVPPEDILRIGEQYRVDFEMFGYDFLAEVKPLLNISLDRNQFKQAVRTQVMS</sequence>
<name>A0AAD9R057_ACRCE</name>
<evidence type="ECO:0000313" key="10">
    <source>
        <dbReference type="EMBL" id="KAK2570615.1"/>
    </source>
</evidence>